<evidence type="ECO:0000259" key="11">
    <source>
        <dbReference type="Pfam" id="PF07685"/>
    </source>
</evidence>
<comment type="domain">
    <text evidence="9">Comprises of two domains. The C-terminal domain contains the binding site for glutamine and catalyzes the hydrolysis of this substrate to glutamate and ammonia. The N-terminal domain is anticipated to bind ATP and hydrogenobyrinate and catalyzes the ultimate synthesis of the diamide product. The ammonia produced via the glutaminase domain is probably translocated to the adjacent domain via a molecular tunnel, where it reacts with an activated intermediate.</text>
</comment>
<dbReference type="GO" id="GO:0009236">
    <property type="term" value="P:cobalamin biosynthetic process"/>
    <property type="evidence" value="ECO:0007669"/>
    <property type="project" value="UniProtKB-UniRule"/>
</dbReference>
<dbReference type="HAMAP" id="MF_00027">
    <property type="entry name" value="CobB_CbiA"/>
    <property type="match status" value="1"/>
</dbReference>
<dbReference type="PROSITE" id="PS51274">
    <property type="entry name" value="GATASE_COBBQ"/>
    <property type="match status" value="1"/>
</dbReference>
<keyword evidence="8 9" id="KW-0315">Glutamine amidotransferase</keyword>
<dbReference type="EC" id="6.3.5.9" evidence="9"/>
<keyword evidence="13" id="KW-1185">Reference proteome</keyword>
<organism evidence="12 13">
    <name type="scientific">Pelagibacterium lentulum</name>
    <dbReference type="NCBI Taxonomy" id="2029865"/>
    <lineage>
        <taxon>Bacteria</taxon>
        <taxon>Pseudomonadati</taxon>
        <taxon>Pseudomonadota</taxon>
        <taxon>Alphaproteobacteria</taxon>
        <taxon>Hyphomicrobiales</taxon>
        <taxon>Devosiaceae</taxon>
        <taxon>Pelagibacterium</taxon>
    </lineage>
</organism>
<dbReference type="Proteomes" id="UP000596977">
    <property type="component" value="Unassembled WGS sequence"/>
</dbReference>
<dbReference type="Gene3D" id="3.40.50.300">
    <property type="entry name" value="P-loop containing nucleotide triphosphate hydrolases"/>
    <property type="match status" value="1"/>
</dbReference>
<dbReference type="GO" id="GO:0005524">
    <property type="term" value="F:ATP binding"/>
    <property type="evidence" value="ECO:0007669"/>
    <property type="project" value="UniProtKB-UniRule"/>
</dbReference>
<name>A0A916R7F3_9HYPH</name>
<dbReference type="PANTHER" id="PTHR43873">
    <property type="entry name" value="COBYRINATE A,C-DIAMIDE SYNTHASE"/>
    <property type="match status" value="1"/>
</dbReference>
<comment type="function">
    <text evidence="9">Catalyzes the ATP-dependent amidation of the two carboxylate groups at positions a and c of hydrogenobyrinate, using either L-glutamine or ammonia as the nitrogen source.</text>
</comment>
<dbReference type="PANTHER" id="PTHR43873:SF1">
    <property type="entry name" value="COBYRINATE A,C-DIAMIDE SYNTHASE"/>
    <property type="match status" value="1"/>
</dbReference>
<gene>
    <name evidence="9 12" type="primary">cobB</name>
    <name evidence="12" type="ORF">GCM10011499_06410</name>
</gene>
<keyword evidence="6 9" id="KW-0067">ATP-binding</keyword>
<dbReference type="Pfam" id="PF07685">
    <property type="entry name" value="GATase_3"/>
    <property type="match status" value="1"/>
</dbReference>
<reference evidence="12 13" key="1">
    <citation type="journal article" date="2014" name="Int. J. Syst. Evol. Microbiol.">
        <title>Complete genome sequence of Corynebacterium casei LMG S-19264T (=DSM 44701T), isolated from a smear-ripened cheese.</title>
        <authorList>
            <consortium name="US DOE Joint Genome Institute (JGI-PGF)"/>
            <person name="Walter F."/>
            <person name="Albersmeier A."/>
            <person name="Kalinowski J."/>
            <person name="Ruckert C."/>
        </authorList>
    </citation>
    <scope>NUCLEOTIDE SEQUENCE [LARGE SCALE GENOMIC DNA]</scope>
    <source>
        <strain evidence="12 13">CGMCC 1.15896</strain>
    </source>
</reference>
<dbReference type="OrthoDB" id="9764035at2"/>
<feature type="domain" description="CobB/CobQ-like glutamine amidotransferase" evidence="11">
    <location>
        <begin position="245"/>
        <end position="430"/>
    </location>
</feature>
<evidence type="ECO:0000256" key="5">
    <source>
        <dbReference type="ARBA" id="ARBA00022741"/>
    </source>
</evidence>
<dbReference type="AlphaFoldDB" id="A0A916R7F3"/>
<evidence type="ECO:0000256" key="9">
    <source>
        <dbReference type="HAMAP-Rule" id="MF_00027"/>
    </source>
</evidence>
<proteinExistence type="inferred from homology"/>
<comment type="similarity">
    <text evidence="2">Belongs to the CobB/CobQ family. CobQ subfamily.</text>
</comment>
<dbReference type="InterPro" id="IPR027417">
    <property type="entry name" value="P-loop_NTPase"/>
</dbReference>
<dbReference type="InterPro" id="IPR002586">
    <property type="entry name" value="CobQ/CobB/MinD/ParA_Nub-bd_dom"/>
</dbReference>
<feature type="site" description="Increases nucleophilicity of active site Cys" evidence="9">
    <location>
        <position position="427"/>
    </location>
</feature>
<dbReference type="SUPFAM" id="SSF52317">
    <property type="entry name" value="Class I glutamine amidotransferase-like"/>
    <property type="match status" value="1"/>
</dbReference>
<evidence type="ECO:0000313" key="13">
    <source>
        <dbReference type="Proteomes" id="UP000596977"/>
    </source>
</evidence>
<evidence type="ECO:0000259" key="10">
    <source>
        <dbReference type="Pfam" id="PF01656"/>
    </source>
</evidence>
<feature type="active site" description="Nucleophile" evidence="9">
    <location>
        <position position="327"/>
    </location>
</feature>
<evidence type="ECO:0000256" key="8">
    <source>
        <dbReference type="ARBA" id="ARBA00022962"/>
    </source>
</evidence>
<protein>
    <recommendedName>
        <fullName evidence="9">Hydrogenobyrinate a,c-diamide synthase</fullName>
        <ecNumber evidence="9">6.3.5.9</ecNumber>
    </recommendedName>
    <alternativeName>
        <fullName evidence="9">Hydrogenobyrinic acid a,c-diamide synthase</fullName>
    </alternativeName>
</protein>
<keyword evidence="5 9" id="KW-0547">Nucleotide-binding</keyword>
<dbReference type="EMBL" id="BMKB01000001">
    <property type="protein sequence ID" value="GGA39640.1"/>
    <property type="molecule type" value="Genomic_DNA"/>
</dbReference>
<comment type="miscellaneous">
    <text evidence="9">The a and c carboxylates of hydrogenobyrinate are activated for nucleophilic attack via formation of a phosphorylated intermediate by ATP. CobB catalyzes first the amidation of the c-carboxylate, and then that of the a-carboxylate.</text>
</comment>
<dbReference type="InterPro" id="IPR029062">
    <property type="entry name" value="Class_I_gatase-like"/>
</dbReference>
<dbReference type="GO" id="GO:0043802">
    <property type="term" value="F:hydrogenobyrinic acid a,c-diamide synthase (glutamine-hydrolysing) activity"/>
    <property type="evidence" value="ECO:0007669"/>
    <property type="project" value="UniProtKB-UniRule"/>
</dbReference>
<feature type="domain" description="CobQ/CobB/MinD/ParA nucleotide binding" evidence="10">
    <location>
        <begin position="8"/>
        <end position="191"/>
    </location>
</feature>
<evidence type="ECO:0000256" key="2">
    <source>
        <dbReference type="ARBA" id="ARBA00006205"/>
    </source>
</evidence>
<evidence type="ECO:0000256" key="4">
    <source>
        <dbReference type="ARBA" id="ARBA00022598"/>
    </source>
</evidence>
<comment type="caution">
    <text evidence="12">The sequence shown here is derived from an EMBL/GenBank/DDBJ whole genome shotgun (WGS) entry which is preliminary data.</text>
</comment>
<dbReference type="GO" id="GO:0042242">
    <property type="term" value="F:cobyrinic acid a,c-diamide synthase activity"/>
    <property type="evidence" value="ECO:0007669"/>
    <property type="project" value="InterPro"/>
</dbReference>
<sequence length="435" mass="45563">MSERARGIVIAAPRSGSGKTSITLALANVLSSRGHKIAPAKTGPDYIDPGFLARAAGHPAINFDPWAMTAACLRGAASSHCEQRDILLIEGVMGLFDASASGTGSTADLAAILDLPVILVVDCDRQAQSIGALISGFAHWREDVSIAGVILNSVASPRHEAMLRDAVAQTGIACLGAIPRHEHLALPERHLGLVLAGEIEGFDAFLSRASDIARTHIDFAHLETLLAPVAPASLQSDLPPLGQHIAIARDAAFAFLYPHLLEGWKRAGATLSFFSPLADEAPAARADAIFLPGGYPELHGAAIANAKAFKSGLIAAKKRGALIYGECGGFMVLGETLIDKSGTQHRMTGLLPVTTAIDRPKRVLGYRALGHKSPLPWPGALLGHEFHYSSAHFENGVASLFAAKDAQGQPLPPMGIQSGNVMGSYAHVIGADERA</sequence>
<dbReference type="Pfam" id="PF01656">
    <property type="entry name" value="CbiA"/>
    <property type="match status" value="1"/>
</dbReference>
<accession>A0A916R7F3</accession>
<evidence type="ECO:0000256" key="6">
    <source>
        <dbReference type="ARBA" id="ARBA00022840"/>
    </source>
</evidence>
<keyword evidence="4 9" id="KW-0436">Ligase</keyword>
<dbReference type="InterPro" id="IPR004484">
    <property type="entry name" value="CbiA/CobB_synth"/>
</dbReference>
<comment type="similarity">
    <text evidence="9">Belongs to the CobB/CbiA family.</text>
</comment>
<dbReference type="Gene3D" id="3.40.50.880">
    <property type="match status" value="1"/>
</dbReference>
<dbReference type="InterPro" id="IPR011698">
    <property type="entry name" value="GATase_3"/>
</dbReference>
<evidence type="ECO:0000313" key="12">
    <source>
        <dbReference type="EMBL" id="GGA39640.1"/>
    </source>
</evidence>
<comment type="pathway">
    <text evidence="9">Cofactor biosynthesis; adenosylcobalamin biosynthesis; cob(II)yrinate a,c-diamide from precorrin-2 (aerobic route): step 9/10.</text>
</comment>
<comment type="catalytic activity">
    <reaction evidence="9">
        <text>hydrogenobyrinate + 2 L-glutamine + 2 ATP + 2 H2O = hydrogenobyrinate a,c-diamide + 2 L-glutamate + 2 ADP + 2 phosphate + 2 H(+)</text>
        <dbReference type="Rhea" id="RHEA:12544"/>
        <dbReference type="ChEBI" id="CHEBI:15377"/>
        <dbReference type="ChEBI" id="CHEBI:15378"/>
        <dbReference type="ChEBI" id="CHEBI:29985"/>
        <dbReference type="ChEBI" id="CHEBI:30616"/>
        <dbReference type="ChEBI" id="CHEBI:43474"/>
        <dbReference type="ChEBI" id="CHEBI:58359"/>
        <dbReference type="ChEBI" id="CHEBI:77873"/>
        <dbReference type="ChEBI" id="CHEBI:77874"/>
        <dbReference type="ChEBI" id="CHEBI:456216"/>
        <dbReference type="EC" id="6.3.5.9"/>
    </reaction>
</comment>
<evidence type="ECO:0000256" key="7">
    <source>
        <dbReference type="ARBA" id="ARBA00022842"/>
    </source>
</evidence>
<comment type="cofactor">
    <cofactor evidence="1 9">
        <name>Mg(2+)</name>
        <dbReference type="ChEBI" id="CHEBI:18420"/>
    </cofactor>
</comment>
<dbReference type="SUPFAM" id="SSF52540">
    <property type="entry name" value="P-loop containing nucleoside triphosphate hydrolases"/>
    <property type="match status" value="1"/>
</dbReference>
<evidence type="ECO:0000256" key="3">
    <source>
        <dbReference type="ARBA" id="ARBA00022573"/>
    </source>
</evidence>
<keyword evidence="3 9" id="KW-0169">Cobalamin biosynthesis</keyword>
<keyword evidence="7 9" id="KW-0460">Magnesium</keyword>
<dbReference type="RefSeq" id="WP_127073333.1">
    <property type="nucleotide sequence ID" value="NZ_BMKB01000001.1"/>
</dbReference>
<dbReference type="NCBIfam" id="NF002204">
    <property type="entry name" value="PRK01077.1"/>
    <property type="match status" value="1"/>
</dbReference>
<evidence type="ECO:0000256" key="1">
    <source>
        <dbReference type="ARBA" id="ARBA00001946"/>
    </source>
</evidence>
<dbReference type="NCBIfam" id="TIGR00379">
    <property type="entry name" value="cobB"/>
    <property type="match status" value="1"/>
</dbReference>
<dbReference type="CDD" id="cd05388">
    <property type="entry name" value="CobB_N"/>
    <property type="match status" value="1"/>
</dbReference>